<dbReference type="GeneID" id="115805816"/>
<dbReference type="RefSeq" id="XP_030622363.1">
    <property type="nucleotide sequence ID" value="XM_030766503.1"/>
</dbReference>
<protein>
    <recommendedName>
        <fullName evidence="3">Cadherin-5</fullName>
    </recommendedName>
    <alternativeName>
        <fullName evidence="16">Vascular endothelial cadherin</fullName>
    </alternativeName>
</protein>
<keyword evidence="7" id="KW-0479">Metal-binding</keyword>
<dbReference type="Pfam" id="PF00028">
    <property type="entry name" value="Cadherin"/>
    <property type="match status" value="4"/>
</dbReference>
<dbReference type="PRINTS" id="PR00205">
    <property type="entry name" value="CADHERIN"/>
</dbReference>
<dbReference type="FunFam" id="2.60.40.60:FF:000022">
    <property type="entry name" value="Cadherin 2"/>
    <property type="match status" value="1"/>
</dbReference>
<evidence type="ECO:0000256" key="6">
    <source>
        <dbReference type="ARBA" id="ARBA00022692"/>
    </source>
</evidence>
<comment type="subcellular location">
    <subcellularLocation>
        <location evidence="2">Cell junction</location>
        <location evidence="2">Adherens junction</location>
    </subcellularLocation>
    <subcellularLocation>
        <location evidence="1 18">Cell membrane</location>
        <topology evidence="1 18">Single-pass type I membrane protein</topology>
    </subcellularLocation>
</comment>
<dbReference type="GO" id="GO:0019903">
    <property type="term" value="F:protein phosphatase binding"/>
    <property type="evidence" value="ECO:0007669"/>
    <property type="project" value="TreeGrafter"/>
</dbReference>
<evidence type="ECO:0000256" key="17">
    <source>
        <dbReference type="PROSITE-ProRule" id="PRU00043"/>
    </source>
</evidence>
<dbReference type="SMART" id="SM00112">
    <property type="entry name" value="CA"/>
    <property type="match status" value="5"/>
</dbReference>
<dbReference type="InterPro" id="IPR015919">
    <property type="entry name" value="Cadherin-like_sf"/>
</dbReference>
<dbReference type="GO" id="GO:0048646">
    <property type="term" value="P:anatomical structure formation involved in morphogenesis"/>
    <property type="evidence" value="ECO:0007669"/>
    <property type="project" value="UniProtKB-ARBA"/>
</dbReference>
<dbReference type="Gene3D" id="2.60.40.60">
    <property type="entry name" value="Cadherins"/>
    <property type="match status" value="5"/>
</dbReference>
<evidence type="ECO:0000256" key="15">
    <source>
        <dbReference type="ARBA" id="ARBA00023180"/>
    </source>
</evidence>
<proteinExistence type="predicted"/>
<dbReference type="PANTHER" id="PTHR24027:SF89">
    <property type="entry name" value="CADHERIN-5"/>
    <property type="match status" value="1"/>
</dbReference>
<dbReference type="FunFam" id="2.60.40.60:FF:000123">
    <property type="entry name" value="Protocadherin beta 4"/>
    <property type="match status" value="1"/>
</dbReference>
<dbReference type="GO" id="GO:0016477">
    <property type="term" value="P:cell migration"/>
    <property type="evidence" value="ECO:0007669"/>
    <property type="project" value="TreeGrafter"/>
</dbReference>
<evidence type="ECO:0000256" key="4">
    <source>
        <dbReference type="ARBA" id="ARBA00022475"/>
    </source>
</evidence>
<evidence type="ECO:0000259" key="21">
    <source>
        <dbReference type="PROSITE" id="PS50268"/>
    </source>
</evidence>
<keyword evidence="13 20" id="KW-1133">Transmembrane helix</keyword>
<accession>A0A6J2UR83</accession>
<evidence type="ECO:0000256" key="14">
    <source>
        <dbReference type="ARBA" id="ARBA00023136"/>
    </source>
</evidence>
<dbReference type="OrthoDB" id="6252479at2759"/>
<keyword evidence="6 18" id="KW-0812">Transmembrane</keyword>
<dbReference type="GO" id="GO:0016342">
    <property type="term" value="C:catenin complex"/>
    <property type="evidence" value="ECO:0007669"/>
    <property type="project" value="TreeGrafter"/>
</dbReference>
<organism evidence="22 23">
    <name type="scientific">Chanos chanos</name>
    <name type="common">Milkfish</name>
    <name type="synonym">Mugil chanos</name>
    <dbReference type="NCBI Taxonomy" id="29144"/>
    <lineage>
        <taxon>Eukaryota</taxon>
        <taxon>Metazoa</taxon>
        <taxon>Chordata</taxon>
        <taxon>Craniata</taxon>
        <taxon>Vertebrata</taxon>
        <taxon>Euteleostomi</taxon>
        <taxon>Actinopterygii</taxon>
        <taxon>Neopterygii</taxon>
        <taxon>Teleostei</taxon>
        <taxon>Ostariophysi</taxon>
        <taxon>Gonorynchiformes</taxon>
        <taxon>Chanidae</taxon>
        <taxon>Chanos</taxon>
    </lineage>
</organism>
<dbReference type="PANTHER" id="PTHR24027">
    <property type="entry name" value="CADHERIN-23"/>
    <property type="match status" value="1"/>
</dbReference>
<dbReference type="GO" id="GO:0005912">
    <property type="term" value="C:adherens junction"/>
    <property type="evidence" value="ECO:0007669"/>
    <property type="project" value="UniProtKB-SubCell"/>
</dbReference>
<keyword evidence="14 20" id="KW-0472">Membrane</keyword>
<dbReference type="SUPFAM" id="SSF49313">
    <property type="entry name" value="Cadherin-like"/>
    <property type="match status" value="5"/>
</dbReference>
<evidence type="ECO:0000256" key="11">
    <source>
        <dbReference type="ARBA" id="ARBA00022889"/>
    </source>
</evidence>
<keyword evidence="10 17" id="KW-0106">Calcium</keyword>
<feature type="domain" description="Cadherin" evidence="21">
    <location>
        <begin position="476"/>
        <end position="586"/>
    </location>
</feature>
<dbReference type="CDD" id="cd11304">
    <property type="entry name" value="Cadherin_repeat"/>
    <property type="match status" value="5"/>
</dbReference>
<evidence type="ECO:0000256" key="8">
    <source>
        <dbReference type="ARBA" id="ARBA00022729"/>
    </source>
</evidence>
<dbReference type="GO" id="GO:0007043">
    <property type="term" value="P:cell-cell junction assembly"/>
    <property type="evidence" value="ECO:0007669"/>
    <property type="project" value="TreeGrafter"/>
</dbReference>
<dbReference type="GO" id="GO:0060562">
    <property type="term" value="P:epithelial tube morphogenesis"/>
    <property type="evidence" value="ECO:0007669"/>
    <property type="project" value="UniProtKB-ARBA"/>
</dbReference>
<feature type="domain" description="Cadherin" evidence="21">
    <location>
        <begin position="262"/>
        <end position="375"/>
    </location>
</feature>
<evidence type="ECO:0000256" key="20">
    <source>
        <dbReference type="SAM" id="Phobius"/>
    </source>
</evidence>
<keyword evidence="12" id="KW-0965">Cell junction</keyword>
<feature type="domain" description="Cadherin" evidence="21">
    <location>
        <begin position="79"/>
        <end position="155"/>
    </location>
</feature>
<dbReference type="Proteomes" id="UP000504632">
    <property type="component" value="Chromosome 2"/>
</dbReference>
<gene>
    <name evidence="23" type="primary">cdh5</name>
</gene>
<dbReference type="InterPro" id="IPR039808">
    <property type="entry name" value="Cadherin"/>
</dbReference>
<dbReference type="AlphaFoldDB" id="A0A6J2UR83"/>
<evidence type="ECO:0000256" key="18">
    <source>
        <dbReference type="RuleBase" id="RU003318"/>
    </source>
</evidence>
<dbReference type="GO" id="GO:0007156">
    <property type="term" value="P:homophilic cell adhesion via plasma membrane adhesion molecules"/>
    <property type="evidence" value="ECO:0007669"/>
    <property type="project" value="InterPro"/>
</dbReference>
<name>A0A6J2UR83_CHACN</name>
<evidence type="ECO:0000256" key="12">
    <source>
        <dbReference type="ARBA" id="ARBA00022949"/>
    </source>
</evidence>
<keyword evidence="22" id="KW-1185">Reference proteome</keyword>
<keyword evidence="15" id="KW-0325">Glycoprotein</keyword>
<dbReference type="Gene3D" id="4.10.900.10">
    <property type="entry name" value="TCF3-CBD (Catenin binding domain)"/>
    <property type="match status" value="1"/>
</dbReference>
<evidence type="ECO:0000256" key="10">
    <source>
        <dbReference type="ARBA" id="ARBA00022837"/>
    </source>
</evidence>
<feature type="domain" description="Cadherin" evidence="21">
    <location>
        <begin position="376"/>
        <end position="477"/>
    </location>
</feature>
<dbReference type="PROSITE" id="PS00232">
    <property type="entry name" value="CADHERIN_1"/>
    <property type="match status" value="2"/>
</dbReference>
<evidence type="ECO:0000256" key="3">
    <source>
        <dbReference type="ARBA" id="ARBA00021701"/>
    </source>
</evidence>
<feature type="transmembrane region" description="Helical" evidence="20">
    <location>
        <begin position="589"/>
        <end position="614"/>
    </location>
</feature>
<dbReference type="Pfam" id="PF01049">
    <property type="entry name" value="CADH_Y-type_LIR"/>
    <property type="match status" value="1"/>
</dbReference>
<evidence type="ECO:0000256" key="19">
    <source>
        <dbReference type="RuleBase" id="RU004357"/>
    </source>
</evidence>
<dbReference type="FunFam" id="4.10.900.10:FF:000001">
    <property type="entry name" value="Cadherin 2"/>
    <property type="match status" value="1"/>
</dbReference>
<dbReference type="GO" id="GO:0045296">
    <property type="term" value="F:cadherin binding"/>
    <property type="evidence" value="ECO:0007669"/>
    <property type="project" value="TreeGrafter"/>
</dbReference>
<evidence type="ECO:0000256" key="16">
    <source>
        <dbReference type="ARBA" id="ARBA00030559"/>
    </source>
</evidence>
<evidence type="ECO:0000313" key="23">
    <source>
        <dbReference type="RefSeq" id="XP_030622363.1"/>
    </source>
</evidence>
<evidence type="ECO:0000256" key="1">
    <source>
        <dbReference type="ARBA" id="ARBA00004251"/>
    </source>
</evidence>
<comment type="function">
    <text evidence="19">Cadherins are calcium-dependent cell adhesion proteins.</text>
</comment>
<reference evidence="23" key="1">
    <citation type="submission" date="2025-08" db="UniProtKB">
        <authorList>
            <consortium name="RefSeq"/>
        </authorList>
    </citation>
    <scope>IDENTIFICATION</scope>
</reference>
<keyword evidence="4" id="KW-1003">Cell membrane</keyword>
<dbReference type="CTD" id="1003"/>
<dbReference type="InterPro" id="IPR000233">
    <property type="entry name" value="Cadherin_Y-type_LIR"/>
</dbReference>
<dbReference type="GO" id="GO:0044331">
    <property type="term" value="P:cell-cell adhesion mediated by cadherin"/>
    <property type="evidence" value="ECO:0007669"/>
    <property type="project" value="TreeGrafter"/>
</dbReference>
<evidence type="ECO:0000313" key="22">
    <source>
        <dbReference type="Proteomes" id="UP000504632"/>
    </source>
</evidence>
<dbReference type="GO" id="GO:0034332">
    <property type="term" value="P:adherens junction organization"/>
    <property type="evidence" value="ECO:0007669"/>
    <property type="project" value="TreeGrafter"/>
</dbReference>
<evidence type="ECO:0000256" key="5">
    <source>
        <dbReference type="ARBA" id="ARBA00022685"/>
    </source>
</evidence>
<dbReference type="InParanoid" id="A0A6J2UR83"/>
<keyword evidence="11 18" id="KW-0130">Cell adhesion</keyword>
<dbReference type="GO" id="GO:0016339">
    <property type="term" value="P:calcium-dependent cell-cell adhesion via plasma membrane cell adhesion molecules"/>
    <property type="evidence" value="ECO:0007669"/>
    <property type="project" value="TreeGrafter"/>
</dbReference>
<feature type="domain" description="Cadherin" evidence="21">
    <location>
        <begin position="155"/>
        <end position="261"/>
    </location>
</feature>
<dbReference type="GO" id="GO:0005923">
    <property type="term" value="C:bicellular tight junction"/>
    <property type="evidence" value="ECO:0007669"/>
    <property type="project" value="TreeGrafter"/>
</dbReference>
<evidence type="ECO:0000256" key="2">
    <source>
        <dbReference type="ARBA" id="ARBA00004536"/>
    </source>
</evidence>
<dbReference type="GO" id="GO:0000902">
    <property type="term" value="P:cell morphogenesis"/>
    <property type="evidence" value="ECO:0007669"/>
    <property type="project" value="TreeGrafter"/>
</dbReference>
<evidence type="ECO:0000256" key="13">
    <source>
        <dbReference type="ARBA" id="ARBA00022989"/>
    </source>
</evidence>
<keyword evidence="5" id="KW-0165">Cleavage on pair of basic residues</keyword>
<dbReference type="InterPro" id="IPR002126">
    <property type="entry name" value="Cadherin-like_dom"/>
</dbReference>
<dbReference type="GO" id="GO:0008013">
    <property type="term" value="F:beta-catenin binding"/>
    <property type="evidence" value="ECO:0007669"/>
    <property type="project" value="TreeGrafter"/>
</dbReference>
<sequence>MAGSAQKQMTGKILWSGLMAVAFTINMAVAELGASRTVLKQNSPVLHRQKRKWEWNTLSVQEELLRKYLPQKIGKLKNDNFNANTKFIIEGEGANDIFIVNDQGDIFVSKTLDRETKSQYHLTAHILDVLTNSSVEADSKFIVDVLDINDHSPVFQEPLNGSIPERSAAGSTVLIVTATDADDPTSPNARIEYALLNGTDLFSIDEEGVITTKLNNLDREKQSVYYINVKAKDMKDHTAGNTNTTTVIITVTDINDNRATFRKSKYSFDVREDEKPGFKVGTLEVDDLDEVDHKEPIFTIEDMSIKSLFDILPNHHKDGNLNLKQRLNYEEKKSYNFGVMISEDIKVVPDNQGKSLLTKAEVEIRVIDVDEPPEFTKQQYNFSILEGKISNPFIGTVTATDPDKEKHRIRYSIEDPNCPVKVNSGTGQLTLQKELDRELQDVYECQVTAQEDQPNGLKSYATVKLSVLDVNDNKPELSAQDVYVCENDKAGTVIGHINATDKDKHVARFRFSLAKKSENFSLYDNNNNTASIVVKKGEFSTEDPVEILEIEITDGGIPPLKSFSPLYIGVCTCLEGRQREYCKPAYSHAGVSVSALIAILLCILTILVIVILIVMRRRYQKDALVTLGKSSGEIHEQLVTYDEEGGGEMDTNGYDVSILSSACHDGTLLPRPGPAPTLYAVVKKPSACKGDMAMMIEVKKDEADHDRDGIPYDTLHIYGYEGTESLAGSLSSLDTSSSGSNLDYDFLNDWGPRFRTLAQLYGVDGSDSDGLY</sequence>
<dbReference type="FunFam" id="2.60.40.60:FF:000202">
    <property type="entry name" value="cadherin-8 isoform X4"/>
    <property type="match status" value="1"/>
</dbReference>
<evidence type="ECO:0000256" key="9">
    <source>
        <dbReference type="ARBA" id="ARBA00022737"/>
    </source>
</evidence>
<dbReference type="InterPro" id="IPR020894">
    <property type="entry name" value="Cadherin_CS"/>
</dbReference>
<dbReference type="PROSITE" id="PS50268">
    <property type="entry name" value="CADHERIN_2"/>
    <property type="match status" value="5"/>
</dbReference>
<evidence type="ECO:0000256" key="7">
    <source>
        <dbReference type="ARBA" id="ARBA00022723"/>
    </source>
</evidence>
<keyword evidence="8" id="KW-0732">Signal</keyword>
<dbReference type="GO" id="GO:0005509">
    <property type="term" value="F:calcium ion binding"/>
    <property type="evidence" value="ECO:0007669"/>
    <property type="project" value="UniProtKB-UniRule"/>
</dbReference>
<keyword evidence="9" id="KW-0677">Repeat</keyword>
<dbReference type="InterPro" id="IPR027397">
    <property type="entry name" value="Catenin-bd_sf"/>
</dbReference>